<evidence type="ECO:0000256" key="1">
    <source>
        <dbReference type="SAM" id="MobiDB-lite"/>
    </source>
</evidence>
<feature type="region of interest" description="Disordered" evidence="1">
    <location>
        <begin position="362"/>
        <end position="465"/>
    </location>
</feature>
<accession>A0ABR1YEW0</accession>
<protein>
    <submittedName>
        <fullName evidence="3">Uncharacterized protein</fullName>
    </submittedName>
</protein>
<evidence type="ECO:0000313" key="3">
    <source>
        <dbReference type="EMBL" id="KAK8227498.1"/>
    </source>
</evidence>
<feature type="region of interest" description="Disordered" evidence="1">
    <location>
        <begin position="480"/>
        <end position="516"/>
    </location>
</feature>
<feature type="region of interest" description="Disordered" evidence="1">
    <location>
        <begin position="113"/>
        <end position="180"/>
    </location>
</feature>
<keyword evidence="2" id="KW-0472">Membrane</keyword>
<evidence type="ECO:0000256" key="2">
    <source>
        <dbReference type="SAM" id="Phobius"/>
    </source>
</evidence>
<dbReference type="Proteomes" id="UP001492380">
    <property type="component" value="Unassembled WGS sequence"/>
</dbReference>
<keyword evidence="2" id="KW-0812">Transmembrane</keyword>
<proteinExistence type="predicted"/>
<sequence>MATPPSPFTTVNGKRCTRVPRTTTTITLASSTVTSTGDLSTTAAFSASTTLSATPTATLQNAPGRSLSPGSVAGVVLGSFAGVILAGLVLLWCVRRTRERNRVYEITDKAVSEKKPGGSRFNFTSASTGLREHPPSVSSPFPFLNTNRTFRTNRGNRESQGRLSSDSSQAQGHNRSTSAPLFKTMQDVTDSFKRRIARDRLPSIDSTRSFQSAFPAELPGANIDPFADSNRESFHIANIGEVSLPKKPEIAAPGIPIRPTVGVAKIENPFLDPPDRVEISPGLRKLVSAERLRAKADAGEGASNLLRPIRGKAIVAVEGLPSKFKTSENVSNDSGYASPTHRSAEVAPLKIARIYSPLTQLANSPPQSVEDPDTPPASILILPPSRTDSYDSAKPVIPLPSSSVYSRQAPGPRSVPTKEETRGRPQFRTGSPKSSRASSRRNSYLGQRSQSRRRKSDPFDLDRPEVLGDFEDGFVMAATPRLPPSENPFGDNAAVDPSRPTRSNSRRVAAGTQAEAAVATTRRVLKAIVPRSPRSPRGPFRAGTAF</sequence>
<keyword evidence="4" id="KW-1185">Reference proteome</keyword>
<feature type="compositionally biased region" description="Polar residues" evidence="1">
    <location>
        <begin position="161"/>
        <end position="179"/>
    </location>
</feature>
<reference evidence="3 4" key="1">
    <citation type="submission" date="2024-04" db="EMBL/GenBank/DDBJ databases">
        <title>Phyllosticta paracitricarpa is synonymous to the EU quarantine fungus P. citricarpa based on phylogenomic analyses.</title>
        <authorList>
            <consortium name="Lawrence Berkeley National Laboratory"/>
            <person name="Van Ingen-Buijs V.A."/>
            <person name="Van Westerhoven A.C."/>
            <person name="Haridas S."/>
            <person name="Skiadas P."/>
            <person name="Martin F."/>
            <person name="Groenewald J.Z."/>
            <person name="Crous P.W."/>
            <person name="Seidl M.F."/>
        </authorList>
    </citation>
    <scope>NUCLEOTIDE SEQUENCE [LARGE SCALE GENOMIC DNA]</scope>
    <source>
        <strain evidence="3 4">CBS 123374</strain>
    </source>
</reference>
<feature type="transmembrane region" description="Helical" evidence="2">
    <location>
        <begin position="72"/>
        <end position="94"/>
    </location>
</feature>
<comment type="caution">
    <text evidence="3">The sequence shown here is derived from an EMBL/GenBank/DDBJ whole genome shotgun (WGS) entry which is preliminary data.</text>
</comment>
<dbReference type="EMBL" id="JBBWRZ010000010">
    <property type="protein sequence ID" value="KAK8227498.1"/>
    <property type="molecule type" value="Genomic_DNA"/>
</dbReference>
<feature type="compositionally biased region" description="Polar residues" evidence="1">
    <location>
        <begin position="428"/>
        <end position="449"/>
    </location>
</feature>
<keyword evidence="2" id="KW-1133">Transmembrane helix</keyword>
<evidence type="ECO:0000313" key="4">
    <source>
        <dbReference type="Proteomes" id="UP001492380"/>
    </source>
</evidence>
<name>A0ABR1YEW0_9PEZI</name>
<gene>
    <name evidence="3" type="ORF">HDK90DRAFT_61592</name>
</gene>
<organism evidence="3 4">
    <name type="scientific">Phyllosticta capitalensis</name>
    <dbReference type="NCBI Taxonomy" id="121624"/>
    <lineage>
        <taxon>Eukaryota</taxon>
        <taxon>Fungi</taxon>
        <taxon>Dikarya</taxon>
        <taxon>Ascomycota</taxon>
        <taxon>Pezizomycotina</taxon>
        <taxon>Dothideomycetes</taxon>
        <taxon>Dothideomycetes incertae sedis</taxon>
        <taxon>Botryosphaeriales</taxon>
        <taxon>Phyllostictaceae</taxon>
        <taxon>Phyllosticta</taxon>
    </lineage>
</organism>
<feature type="compositionally biased region" description="Basic and acidic residues" evidence="1">
    <location>
        <begin position="456"/>
        <end position="465"/>
    </location>
</feature>